<sequence>MGGAAHRASSLVEYSLCATALRSSEPATVPAWSHARTTPSFGPQLALDYIDFPLRIAEVGVRVSGLRRQAPEYRAEPSAVANCDRHAKHADGHPALTVEHARHVRQRHWPEWRCANHDARMTCRCSGLLASAFLFPGLWLCTIRPCCSRAR</sequence>
<name>A0A5C3P3N4_9APHY</name>
<dbReference type="InParanoid" id="A0A5C3P3N4"/>
<reference evidence="1 2" key="1">
    <citation type="journal article" date="2019" name="Nat. Ecol. Evol.">
        <title>Megaphylogeny resolves global patterns of mushroom evolution.</title>
        <authorList>
            <person name="Varga T."/>
            <person name="Krizsan K."/>
            <person name="Foldi C."/>
            <person name="Dima B."/>
            <person name="Sanchez-Garcia M."/>
            <person name="Sanchez-Ramirez S."/>
            <person name="Szollosi G.J."/>
            <person name="Szarkandi J.G."/>
            <person name="Papp V."/>
            <person name="Albert L."/>
            <person name="Andreopoulos W."/>
            <person name="Angelini C."/>
            <person name="Antonin V."/>
            <person name="Barry K.W."/>
            <person name="Bougher N.L."/>
            <person name="Buchanan P."/>
            <person name="Buyck B."/>
            <person name="Bense V."/>
            <person name="Catcheside P."/>
            <person name="Chovatia M."/>
            <person name="Cooper J."/>
            <person name="Damon W."/>
            <person name="Desjardin D."/>
            <person name="Finy P."/>
            <person name="Geml J."/>
            <person name="Haridas S."/>
            <person name="Hughes K."/>
            <person name="Justo A."/>
            <person name="Karasinski D."/>
            <person name="Kautmanova I."/>
            <person name="Kiss B."/>
            <person name="Kocsube S."/>
            <person name="Kotiranta H."/>
            <person name="LaButti K.M."/>
            <person name="Lechner B.E."/>
            <person name="Liimatainen K."/>
            <person name="Lipzen A."/>
            <person name="Lukacs Z."/>
            <person name="Mihaltcheva S."/>
            <person name="Morgado L.N."/>
            <person name="Niskanen T."/>
            <person name="Noordeloos M.E."/>
            <person name="Ohm R.A."/>
            <person name="Ortiz-Santana B."/>
            <person name="Ovrebo C."/>
            <person name="Racz N."/>
            <person name="Riley R."/>
            <person name="Savchenko A."/>
            <person name="Shiryaev A."/>
            <person name="Soop K."/>
            <person name="Spirin V."/>
            <person name="Szebenyi C."/>
            <person name="Tomsovsky M."/>
            <person name="Tulloss R.E."/>
            <person name="Uehling J."/>
            <person name="Grigoriev I.V."/>
            <person name="Vagvolgyi C."/>
            <person name="Papp T."/>
            <person name="Martin F.M."/>
            <person name="Miettinen O."/>
            <person name="Hibbett D.S."/>
            <person name="Nagy L.G."/>
        </authorList>
    </citation>
    <scope>NUCLEOTIDE SEQUENCE [LARGE SCALE GENOMIC DNA]</scope>
    <source>
        <strain evidence="1 2">HHB13444</strain>
    </source>
</reference>
<evidence type="ECO:0000313" key="1">
    <source>
        <dbReference type="EMBL" id="TFK82900.1"/>
    </source>
</evidence>
<proteinExistence type="predicted"/>
<accession>A0A5C3P3N4</accession>
<keyword evidence="2" id="KW-1185">Reference proteome</keyword>
<dbReference type="EMBL" id="ML211439">
    <property type="protein sequence ID" value="TFK82900.1"/>
    <property type="molecule type" value="Genomic_DNA"/>
</dbReference>
<organism evidence="1 2">
    <name type="scientific">Polyporus arcularius HHB13444</name>
    <dbReference type="NCBI Taxonomy" id="1314778"/>
    <lineage>
        <taxon>Eukaryota</taxon>
        <taxon>Fungi</taxon>
        <taxon>Dikarya</taxon>
        <taxon>Basidiomycota</taxon>
        <taxon>Agaricomycotina</taxon>
        <taxon>Agaricomycetes</taxon>
        <taxon>Polyporales</taxon>
        <taxon>Polyporaceae</taxon>
        <taxon>Polyporus</taxon>
    </lineage>
</organism>
<gene>
    <name evidence="1" type="ORF">K466DRAFT_282008</name>
</gene>
<dbReference type="AlphaFoldDB" id="A0A5C3P3N4"/>
<dbReference type="Proteomes" id="UP000308197">
    <property type="component" value="Unassembled WGS sequence"/>
</dbReference>
<protein>
    <submittedName>
        <fullName evidence="1">Uncharacterized protein</fullName>
    </submittedName>
</protein>
<evidence type="ECO:0000313" key="2">
    <source>
        <dbReference type="Proteomes" id="UP000308197"/>
    </source>
</evidence>